<evidence type="ECO:0000256" key="3">
    <source>
        <dbReference type="ARBA" id="ARBA00022691"/>
    </source>
</evidence>
<dbReference type="GO" id="GO:0032259">
    <property type="term" value="P:methylation"/>
    <property type="evidence" value="ECO:0007669"/>
    <property type="project" value="UniProtKB-KW"/>
</dbReference>
<keyword evidence="2 7" id="KW-0808">Transferase</keyword>
<dbReference type="Pfam" id="PF08100">
    <property type="entry name" value="Dimerisation"/>
    <property type="match status" value="1"/>
</dbReference>
<evidence type="ECO:0000313" key="8">
    <source>
        <dbReference type="Proteomes" id="UP000000483"/>
    </source>
</evidence>
<organism evidence="7 8">
    <name type="scientific">Desulfobacca acetoxidans (strain ATCC 700848 / DSM 11109 / ASRB2)</name>
    <dbReference type="NCBI Taxonomy" id="880072"/>
    <lineage>
        <taxon>Bacteria</taxon>
        <taxon>Pseudomonadati</taxon>
        <taxon>Thermodesulfobacteriota</taxon>
        <taxon>Desulfobaccia</taxon>
        <taxon>Desulfobaccales</taxon>
        <taxon>Desulfobaccaceae</taxon>
        <taxon>Desulfobacca</taxon>
    </lineage>
</organism>
<keyword evidence="8" id="KW-1185">Reference proteome</keyword>
<dbReference type="GO" id="GO:0008171">
    <property type="term" value="F:O-methyltransferase activity"/>
    <property type="evidence" value="ECO:0007669"/>
    <property type="project" value="InterPro"/>
</dbReference>
<dbReference type="RefSeq" id="WP_013706385.1">
    <property type="nucleotide sequence ID" value="NC_015388.1"/>
</dbReference>
<dbReference type="InterPro" id="IPR036388">
    <property type="entry name" value="WH-like_DNA-bd_sf"/>
</dbReference>
<proteinExistence type="predicted"/>
<dbReference type="PANTHER" id="PTHR43712:SF2">
    <property type="entry name" value="O-METHYLTRANSFERASE CICE"/>
    <property type="match status" value="1"/>
</dbReference>
<evidence type="ECO:0000259" key="6">
    <source>
        <dbReference type="Pfam" id="PF08100"/>
    </source>
</evidence>
<dbReference type="InterPro" id="IPR012967">
    <property type="entry name" value="COMT_dimerisation"/>
</dbReference>
<dbReference type="PIRSF" id="PIRSF005739">
    <property type="entry name" value="O-mtase"/>
    <property type="match status" value="1"/>
</dbReference>
<evidence type="ECO:0000256" key="2">
    <source>
        <dbReference type="ARBA" id="ARBA00022679"/>
    </source>
</evidence>
<evidence type="ECO:0000259" key="5">
    <source>
        <dbReference type="Pfam" id="PF00891"/>
    </source>
</evidence>
<sequence>MKPSGDLSGFAQLMELSRGFQAAKVFLVACDLDVFSHLSIPTTVEDLASRLQVNARALEMLLNGLTALRLLSKKDNSYHNTPVAQEFLVAAGENYRGAIFKHLHHTWEGWSDLGAVVATGNHPKIDPARWVEAHAEAHEQEVKDFIWGMHAVARDTIPLVLEQLNLKDIKHLLDLGGGPASYAIAFAQQYPQLKATVFDLPLPISIARENLVRHGLTSRVQTIAGNFLEDDIGSGYDFIWISQILHSHTETQSQTILRKACSALVPGGRLAVHDFFLDDDGYTPPSAAFFGLHMLAVTQGGRAYKHHEVATWVESLGCSRPELRRVGEHSSFVIAVKNG</sequence>
<dbReference type="InterPro" id="IPR016461">
    <property type="entry name" value="COMT-like"/>
</dbReference>
<dbReference type="CDD" id="cd02440">
    <property type="entry name" value="AdoMet_MTases"/>
    <property type="match status" value="1"/>
</dbReference>
<evidence type="ECO:0000256" key="4">
    <source>
        <dbReference type="PIRSR" id="PIRSR005739-1"/>
    </source>
</evidence>
<dbReference type="OrthoDB" id="9767938at2"/>
<dbReference type="Gene3D" id="1.10.10.10">
    <property type="entry name" value="Winged helix-like DNA-binding domain superfamily/Winged helix DNA-binding domain"/>
    <property type="match status" value="1"/>
</dbReference>
<dbReference type="PANTHER" id="PTHR43712">
    <property type="entry name" value="PUTATIVE (AFU_ORTHOLOGUE AFUA_4G14580)-RELATED"/>
    <property type="match status" value="1"/>
</dbReference>
<dbReference type="GO" id="GO:0046983">
    <property type="term" value="F:protein dimerization activity"/>
    <property type="evidence" value="ECO:0007669"/>
    <property type="project" value="InterPro"/>
</dbReference>
<feature type="active site" description="Proton acceptor" evidence="4">
    <location>
        <position position="246"/>
    </location>
</feature>
<dbReference type="FunFam" id="1.10.10.10:FF:000358">
    <property type="entry name" value="Acetylserotonin O-methyltransferase"/>
    <property type="match status" value="1"/>
</dbReference>
<dbReference type="HOGENOM" id="CLU_005533_4_1_7"/>
<reference evidence="8" key="2">
    <citation type="submission" date="2011-03" db="EMBL/GenBank/DDBJ databases">
        <title>The complete genome of Desulfobacca acetoxidans DSM 11109.</title>
        <authorList>
            <consortium name="US DOE Joint Genome Institute (JGI-PGF)"/>
            <person name="Lucas S."/>
            <person name="Copeland A."/>
            <person name="Lapidus A."/>
            <person name="Bruce D."/>
            <person name="Goodwin L."/>
            <person name="Pitluck S."/>
            <person name="Peters L."/>
            <person name="Kyrpides N."/>
            <person name="Mavromatis K."/>
            <person name="Ivanova N."/>
            <person name="Ovchinnikova G."/>
            <person name="Teshima H."/>
            <person name="Detter J.C."/>
            <person name="Han C."/>
            <person name="Land M."/>
            <person name="Hauser L."/>
            <person name="Markowitz V."/>
            <person name="Cheng J.-F."/>
            <person name="Hugenholtz P."/>
            <person name="Woyke T."/>
            <person name="Wu D."/>
            <person name="Spring S."/>
            <person name="Schueler E."/>
            <person name="Brambilla E."/>
            <person name="Klenk H.-P."/>
            <person name="Eisen J.A."/>
        </authorList>
    </citation>
    <scope>NUCLEOTIDE SEQUENCE [LARGE SCALE GENOMIC DNA]</scope>
    <source>
        <strain evidence="8">ATCC 700848 / DSM 11109 / ASRB2</strain>
    </source>
</reference>
<dbReference type="Pfam" id="PF00891">
    <property type="entry name" value="Methyltransf_2"/>
    <property type="match status" value="1"/>
</dbReference>
<dbReference type="EMBL" id="CP002629">
    <property type="protein sequence ID" value="AEB09274.1"/>
    <property type="molecule type" value="Genomic_DNA"/>
</dbReference>
<evidence type="ECO:0000313" key="7">
    <source>
        <dbReference type="EMBL" id="AEB09274.1"/>
    </source>
</evidence>
<feature type="domain" description="O-methyltransferase C-terminal" evidence="5">
    <location>
        <begin position="133"/>
        <end position="310"/>
    </location>
</feature>
<feature type="domain" description="O-methyltransferase dimerisation" evidence="6">
    <location>
        <begin position="14"/>
        <end position="89"/>
    </location>
</feature>
<accession>F2NJA2</accession>
<reference evidence="7 8" key="1">
    <citation type="journal article" date="2011" name="Stand. Genomic Sci.">
        <title>Complete genome sequence of the acetate-degrading sulfate reducer Desulfobacca acetoxidans type strain (ASRB2).</title>
        <authorList>
            <person name="Goker M."/>
            <person name="Teshima H."/>
            <person name="Lapidus A."/>
            <person name="Nolan M."/>
            <person name="Lucas S."/>
            <person name="Hammon N."/>
            <person name="Deshpande S."/>
            <person name="Cheng J.F."/>
            <person name="Tapia R."/>
            <person name="Han C."/>
            <person name="Goodwin L."/>
            <person name="Pitluck S."/>
            <person name="Huntemann M."/>
            <person name="Liolios K."/>
            <person name="Ivanova N."/>
            <person name="Pagani I."/>
            <person name="Mavromatis K."/>
            <person name="Ovchinikova G."/>
            <person name="Pati A."/>
            <person name="Chen A."/>
            <person name="Palaniappan K."/>
            <person name="Land M."/>
            <person name="Hauser L."/>
            <person name="Brambilla E.M."/>
            <person name="Rohde M."/>
            <person name="Spring S."/>
            <person name="Detter J.C."/>
            <person name="Woyke T."/>
            <person name="Bristow J."/>
            <person name="Eisen J.A."/>
            <person name="Markowitz V."/>
            <person name="Hugenholtz P."/>
            <person name="Kyrpides N.C."/>
            <person name="Klenk H.P."/>
        </authorList>
    </citation>
    <scope>NUCLEOTIDE SEQUENCE [LARGE SCALE GENOMIC DNA]</scope>
    <source>
        <strain evidence="8">ATCC 700848 / DSM 11109 / ASRB2</strain>
    </source>
</reference>
<keyword evidence="3" id="KW-0949">S-adenosyl-L-methionine</keyword>
<protein>
    <submittedName>
        <fullName evidence="7">O-methyltransferase family 2</fullName>
    </submittedName>
</protein>
<dbReference type="Gene3D" id="3.40.50.150">
    <property type="entry name" value="Vaccinia Virus protein VP39"/>
    <property type="match status" value="1"/>
</dbReference>
<dbReference type="AlphaFoldDB" id="F2NJA2"/>
<keyword evidence="1 7" id="KW-0489">Methyltransferase</keyword>
<dbReference type="InterPro" id="IPR001077">
    <property type="entry name" value="COMT_C"/>
</dbReference>
<dbReference type="Proteomes" id="UP000000483">
    <property type="component" value="Chromosome"/>
</dbReference>
<name>F2NJA2_DESAR</name>
<dbReference type="SUPFAM" id="SSF53335">
    <property type="entry name" value="S-adenosyl-L-methionine-dependent methyltransferases"/>
    <property type="match status" value="1"/>
</dbReference>
<evidence type="ECO:0000256" key="1">
    <source>
        <dbReference type="ARBA" id="ARBA00022603"/>
    </source>
</evidence>
<dbReference type="PROSITE" id="PS51683">
    <property type="entry name" value="SAM_OMT_II"/>
    <property type="match status" value="1"/>
</dbReference>
<dbReference type="InterPro" id="IPR029063">
    <property type="entry name" value="SAM-dependent_MTases_sf"/>
</dbReference>
<dbReference type="STRING" id="880072.Desac_1418"/>
<dbReference type="KEGG" id="dao:Desac_1418"/>
<dbReference type="eggNOG" id="COG4122">
    <property type="taxonomic scope" value="Bacteria"/>
</dbReference>
<dbReference type="InterPro" id="IPR036390">
    <property type="entry name" value="WH_DNA-bd_sf"/>
</dbReference>
<gene>
    <name evidence="7" type="ordered locus">Desac_1418</name>
</gene>
<dbReference type="SUPFAM" id="SSF46785">
    <property type="entry name" value="Winged helix' DNA-binding domain"/>
    <property type="match status" value="1"/>
</dbReference>